<organism evidence="3 4">
    <name type="scientific">Colletotrichum musicola</name>
    <dbReference type="NCBI Taxonomy" id="2175873"/>
    <lineage>
        <taxon>Eukaryota</taxon>
        <taxon>Fungi</taxon>
        <taxon>Dikarya</taxon>
        <taxon>Ascomycota</taxon>
        <taxon>Pezizomycotina</taxon>
        <taxon>Sordariomycetes</taxon>
        <taxon>Hypocreomycetidae</taxon>
        <taxon>Glomerellales</taxon>
        <taxon>Glomerellaceae</taxon>
        <taxon>Colletotrichum</taxon>
        <taxon>Colletotrichum orchidearum species complex</taxon>
    </lineage>
</organism>
<dbReference type="AlphaFoldDB" id="A0A8H6MR74"/>
<name>A0A8H6MR74_9PEZI</name>
<dbReference type="Proteomes" id="UP000639643">
    <property type="component" value="Unassembled WGS sequence"/>
</dbReference>
<dbReference type="Pfam" id="PF00012">
    <property type="entry name" value="HSP70"/>
    <property type="match status" value="2"/>
</dbReference>
<dbReference type="PANTHER" id="PTHR19375">
    <property type="entry name" value="HEAT SHOCK PROTEIN 70KDA"/>
    <property type="match status" value="1"/>
</dbReference>
<keyword evidence="2" id="KW-0067">ATP-binding</keyword>
<dbReference type="Gene3D" id="3.30.420.40">
    <property type="match status" value="4"/>
</dbReference>
<dbReference type="SUPFAM" id="SSF53067">
    <property type="entry name" value="Actin-like ATPase domain"/>
    <property type="match status" value="1"/>
</dbReference>
<reference evidence="3" key="1">
    <citation type="journal article" date="2020" name="Phytopathology">
        <title>Genome Sequence Resources of Colletotrichum truncatum, C. plurivorum, C. musicola, and C. sojae: Four Species Pathogenic to Soybean (Glycine max).</title>
        <authorList>
            <person name="Rogerio F."/>
            <person name="Boufleur T.R."/>
            <person name="Ciampi-Guillardi M."/>
            <person name="Sukno S.A."/>
            <person name="Thon M.R."/>
            <person name="Massola Junior N.S."/>
            <person name="Baroncelli R."/>
        </authorList>
    </citation>
    <scope>NUCLEOTIDE SEQUENCE</scope>
    <source>
        <strain evidence="3">LFN0074</strain>
    </source>
</reference>
<dbReference type="GO" id="GO:0005524">
    <property type="term" value="F:ATP binding"/>
    <property type="evidence" value="ECO:0007669"/>
    <property type="project" value="UniProtKB-KW"/>
</dbReference>
<evidence type="ECO:0000313" key="3">
    <source>
        <dbReference type="EMBL" id="KAF6805969.1"/>
    </source>
</evidence>
<evidence type="ECO:0000313" key="4">
    <source>
        <dbReference type="Proteomes" id="UP000639643"/>
    </source>
</evidence>
<dbReference type="InterPro" id="IPR043129">
    <property type="entry name" value="ATPase_NBD"/>
</dbReference>
<keyword evidence="1" id="KW-0547">Nucleotide-binding</keyword>
<evidence type="ECO:0000256" key="1">
    <source>
        <dbReference type="ARBA" id="ARBA00022741"/>
    </source>
</evidence>
<dbReference type="EMBL" id="WIGM01001048">
    <property type="protein sequence ID" value="KAF6805969.1"/>
    <property type="molecule type" value="Genomic_DNA"/>
</dbReference>
<sequence length="201" mass="22414">MKETAESWLQDDVDYAAAVAPDYYTREDYADIKHAAKSVGLNIVIVKPHSAAAGTAHGVGLSQEDTTVLLYDLGHETFQVSAYYADLGIFEHLSNATDNQLMELVEQTWPVVERVIAEANLSKSDFNHLVVSGVHTRHAQIRRLLEKGMGRRITPLGQDVELWRLWEPSNFDPDEIVTFGAAIFAAALSKPLPISRFNYPF</sequence>
<accession>A0A8H6MR74</accession>
<proteinExistence type="predicted"/>
<evidence type="ECO:0000256" key="2">
    <source>
        <dbReference type="ARBA" id="ARBA00022840"/>
    </source>
</evidence>
<dbReference type="OrthoDB" id="4839324at2759"/>
<protein>
    <submittedName>
        <fullName evidence="3">Hsp70 chaperone (PrBiP)</fullName>
    </submittedName>
</protein>
<dbReference type="InterPro" id="IPR013126">
    <property type="entry name" value="Hsp_70_fam"/>
</dbReference>
<comment type="caution">
    <text evidence="3">The sequence shown here is derived from an EMBL/GenBank/DDBJ whole genome shotgun (WGS) entry which is preliminary data.</text>
</comment>
<gene>
    <name evidence="3" type="ORF">CMUS01_14489</name>
</gene>
<keyword evidence="4" id="KW-1185">Reference proteome</keyword>
<dbReference type="GO" id="GO:0140662">
    <property type="term" value="F:ATP-dependent protein folding chaperone"/>
    <property type="evidence" value="ECO:0007669"/>
    <property type="project" value="InterPro"/>
</dbReference>